<dbReference type="EMBL" id="JAKLJA010000055">
    <property type="protein sequence ID" value="MCG5078289.1"/>
    <property type="molecule type" value="Genomic_DNA"/>
</dbReference>
<gene>
    <name evidence="2" type="ORF">L5014_34010</name>
</gene>
<protein>
    <recommendedName>
        <fullName evidence="1">DUF6566 domain-containing protein</fullName>
    </recommendedName>
</protein>
<evidence type="ECO:0000313" key="2">
    <source>
        <dbReference type="EMBL" id="MCG5078289.1"/>
    </source>
</evidence>
<comment type="caution">
    <text evidence="2">The sequence shown here is derived from an EMBL/GenBank/DDBJ whole genome shotgun (WGS) entry which is preliminary data.</text>
</comment>
<dbReference type="Pfam" id="PF20204">
    <property type="entry name" value="DUF6566"/>
    <property type="match status" value="1"/>
</dbReference>
<sequence length="93" mass="10854">MQAVTQESWRGRAIRIHVFPVRRIVTPDTAPDSYIATVKIEKAGRILADWHLPFFSDRWLSEDESRRDAFEYAVKLIDSGVLDEPQWLRERAA</sequence>
<evidence type="ECO:0000313" key="3">
    <source>
        <dbReference type="Proteomes" id="UP001139308"/>
    </source>
</evidence>
<organism evidence="2 3">
    <name type="scientific">Paraburkholderia tagetis</name>
    <dbReference type="NCBI Taxonomy" id="2913261"/>
    <lineage>
        <taxon>Bacteria</taxon>
        <taxon>Pseudomonadati</taxon>
        <taxon>Pseudomonadota</taxon>
        <taxon>Betaproteobacteria</taxon>
        <taxon>Burkholderiales</taxon>
        <taxon>Burkholderiaceae</taxon>
        <taxon>Paraburkholderia</taxon>
    </lineage>
</organism>
<feature type="domain" description="DUF6566" evidence="1">
    <location>
        <begin position="29"/>
        <end position="81"/>
    </location>
</feature>
<reference evidence="2" key="1">
    <citation type="submission" date="2022-01" db="EMBL/GenBank/DDBJ databases">
        <title>Genome sequence and assembly of Parabukholderia sp. RG36.</title>
        <authorList>
            <person name="Chhetri G."/>
        </authorList>
    </citation>
    <scope>NUCLEOTIDE SEQUENCE</scope>
    <source>
        <strain evidence="2">RG36</strain>
    </source>
</reference>
<evidence type="ECO:0000259" key="1">
    <source>
        <dbReference type="Pfam" id="PF20204"/>
    </source>
</evidence>
<name>A0A9X2A084_9BURK</name>
<keyword evidence="3" id="KW-1185">Reference proteome</keyword>
<dbReference type="RefSeq" id="WP_238468287.1">
    <property type="nucleotide sequence ID" value="NZ_JAKLJA010000055.1"/>
</dbReference>
<accession>A0A9X2A084</accession>
<dbReference type="AlphaFoldDB" id="A0A9X2A084"/>
<dbReference type="Proteomes" id="UP001139308">
    <property type="component" value="Unassembled WGS sequence"/>
</dbReference>
<dbReference type="InterPro" id="IPR046696">
    <property type="entry name" value="DUF6566"/>
</dbReference>
<proteinExistence type="predicted"/>